<dbReference type="EnsemblMetazoa" id="SMAR001159-RA">
    <property type="protein sequence ID" value="SMAR001159-PA"/>
    <property type="gene ID" value="SMAR001159"/>
</dbReference>
<dbReference type="EMBL" id="JH430345">
    <property type="status" value="NOT_ANNOTATED_CDS"/>
    <property type="molecule type" value="Genomic_DNA"/>
</dbReference>
<evidence type="ECO:0000256" key="1">
    <source>
        <dbReference type="SAM" id="MobiDB-lite"/>
    </source>
</evidence>
<reference evidence="2" key="2">
    <citation type="submission" date="2015-02" db="UniProtKB">
        <authorList>
            <consortium name="EnsemblMetazoa"/>
        </authorList>
    </citation>
    <scope>IDENTIFICATION</scope>
</reference>
<dbReference type="AlphaFoldDB" id="T1IJT2"/>
<reference evidence="3" key="1">
    <citation type="submission" date="2011-05" db="EMBL/GenBank/DDBJ databases">
        <authorList>
            <person name="Richards S.R."/>
            <person name="Qu J."/>
            <person name="Jiang H."/>
            <person name="Jhangiani S.N."/>
            <person name="Agravi P."/>
            <person name="Goodspeed R."/>
            <person name="Gross S."/>
            <person name="Mandapat C."/>
            <person name="Jackson L."/>
            <person name="Mathew T."/>
            <person name="Pu L."/>
            <person name="Thornton R."/>
            <person name="Saada N."/>
            <person name="Wilczek-Boney K.B."/>
            <person name="Lee S."/>
            <person name="Kovar C."/>
            <person name="Wu Y."/>
            <person name="Scherer S.E."/>
            <person name="Worley K.C."/>
            <person name="Muzny D.M."/>
            <person name="Gibbs R."/>
        </authorList>
    </citation>
    <scope>NUCLEOTIDE SEQUENCE</scope>
    <source>
        <strain evidence="3">Brora</strain>
    </source>
</reference>
<dbReference type="eggNOG" id="ENOG502SBKR">
    <property type="taxonomic scope" value="Eukaryota"/>
</dbReference>
<sequence length="547" mass="63575">MHLRYMIHFYEMLNQVHHIESNRRRNMLNWFFISNFISICLQMKLNPYNTILYKMHYIWHVDTVYGKQTGGNKFVCNLRRIPDQRERKRKKTVSHSGPNKSDKHDNYEYDFARGTSLVRCSPLPNPNKRVATSPLTGSQEETGLRSLLLEIKADIKSLDVRMSRIGQKVDTWKGDVDERLEKIKITLEQQVKTIEMLQPAQLDEQFAQQHRGVGKKLFQGGSNDQLFTPGGSGPAGPPLNMPLQQHNNFDFMRRKVDALENYSRRSNLIFRGIKEDKKESGKQVEDKVVAAVKRYLDFKPSSILKAHRIGKQGKSHRPVIAKFESEKEKNRDLFNRKDLKGSEIFVDEDFSREIRQKRFHLFREAKKSREEGNKAVVRYNKDMINDATFQWNEDQQCLEQKQHQELTGNQQSECLVMCHKTIKTGDVRAVKSVEGSMICWNVAGLNNKNREFWTFVRTSDIIILLETLIEEKNEKALLARLDSHFEWVTFPTVRVSRKGRAKGGQLIGIRKEKDIVGRSECWNRGLVIGLKPPGRTLELSQFIAAKD</sequence>
<evidence type="ECO:0000313" key="2">
    <source>
        <dbReference type="EnsemblMetazoa" id="SMAR001159-PA"/>
    </source>
</evidence>
<dbReference type="Proteomes" id="UP000014500">
    <property type="component" value="Unassembled WGS sequence"/>
</dbReference>
<name>T1IJT2_STRMM</name>
<dbReference type="InterPro" id="IPR004244">
    <property type="entry name" value="Transposase_22"/>
</dbReference>
<accession>T1IJT2</accession>
<evidence type="ECO:0000313" key="3">
    <source>
        <dbReference type="Proteomes" id="UP000014500"/>
    </source>
</evidence>
<protein>
    <submittedName>
        <fullName evidence="2">Uncharacterized protein</fullName>
    </submittedName>
</protein>
<dbReference type="PANTHER" id="PTHR11505">
    <property type="entry name" value="L1 TRANSPOSABLE ELEMENT-RELATED"/>
    <property type="match status" value="1"/>
</dbReference>
<dbReference type="PhylomeDB" id="T1IJT2"/>
<proteinExistence type="predicted"/>
<dbReference type="Gene3D" id="3.30.70.1820">
    <property type="entry name" value="L1 transposable element, RRM domain"/>
    <property type="match status" value="1"/>
</dbReference>
<organism evidence="2 3">
    <name type="scientific">Strigamia maritima</name>
    <name type="common">European centipede</name>
    <name type="synonym">Geophilus maritimus</name>
    <dbReference type="NCBI Taxonomy" id="126957"/>
    <lineage>
        <taxon>Eukaryota</taxon>
        <taxon>Metazoa</taxon>
        <taxon>Ecdysozoa</taxon>
        <taxon>Arthropoda</taxon>
        <taxon>Myriapoda</taxon>
        <taxon>Chilopoda</taxon>
        <taxon>Pleurostigmophora</taxon>
        <taxon>Geophilomorpha</taxon>
        <taxon>Linotaeniidae</taxon>
        <taxon>Strigamia</taxon>
    </lineage>
</organism>
<dbReference type="HOGENOM" id="CLU_498136_0_0_1"/>
<keyword evidence="3" id="KW-1185">Reference proteome</keyword>
<feature type="region of interest" description="Disordered" evidence="1">
    <location>
        <begin position="85"/>
        <end position="106"/>
    </location>
</feature>